<gene>
    <name evidence="1" type="ORF">RCZ01_08530</name>
</gene>
<evidence type="ECO:0000313" key="2">
    <source>
        <dbReference type="Proteomes" id="UP000398217"/>
    </source>
</evidence>
<proteinExistence type="predicted"/>
<sequence>MTKRKPKKFSIVEINNIIDIAGNHPNQNPERGFLYIEKNMTDFEDSFDEILNIKDLETLDCCVLSSNCEITLPNGRKFCGISFKGTAGKEKITETIRKDWQKRGFAFAEIQNNTLVISTGEKAMLSDCKAITYNY</sequence>
<keyword evidence="2" id="KW-1185">Reference proteome</keyword>
<dbReference type="Proteomes" id="UP000398217">
    <property type="component" value="Unassembled WGS sequence"/>
</dbReference>
<comment type="caution">
    <text evidence="1">The sequence shown here is derived from an EMBL/GenBank/DDBJ whole genome shotgun (WGS) entry which is preliminary data.</text>
</comment>
<organism evidence="1 2">
    <name type="scientific">Capnocytophaga felis</name>
    <dbReference type="NCBI Taxonomy" id="2267611"/>
    <lineage>
        <taxon>Bacteria</taxon>
        <taxon>Pseudomonadati</taxon>
        <taxon>Bacteroidota</taxon>
        <taxon>Flavobacteriia</taxon>
        <taxon>Flavobacteriales</taxon>
        <taxon>Flavobacteriaceae</taxon>
        <taxon>Capnocytophaga</taxon>
    </lineage>
</organism>
<dbReference type="EMBL" id="BLBC01000005">
    <property type="protein sequence ID" value="GET45551.1"/>
    <property type="molecule type" value="Genomic_DNA"/>
</dbReference>
<protein>
    <submittedName>
        <fullName evidence="1">Uncharacterized protein</fullName>
    </submittedName>
</protein>
<reference evidence="2" key="1">
    <citation type="journal article" date="2020" name="Int. J. Syst. Evol. Microbiol.">
        <title>Capnocytophaga felis sp. nov. isolated from the feline oral cavity.</title>
        <authorList>
            <person name="Suzuki M."/>
            <person name="Umeda K."/>
            <person name="Kimura M."/>
            <person name="Imaoka K."/>
            <person name="Morikawa S."/>
            <person name="Maeda K."/>
        </authorList>
    </citation>
    <scope>NUCLEOTIDE SEQUENCE [LARGE SCALE GENOMIC DNA]</scope>
    <source>
        <strain evidence="2">KC07070</strain>
    </source>
</reference>
<dbReference type="AlphaFoldDB" id="A0A5M4B7I3"/>
<dbReference type="OrthoDB" id="1151442at2"/>
<dbReference type="RefSeq" id="WP_155284203.1">
    <property type="nucleotide sequence ID" value="NZ_BLBC01000005.1"/>
</dbReference>
<accession>A0A5M4B7I3</accession>
<name>A0A5M4B7I3_9FLAO</name>
<evidence type="ECO:0000313" key="1">
    <source>
        <dbReference type="EMBL" id="GET45551.1"/>
    </source>
</evidence>